<dbReference type="PROSITE" id="PS51257">
    <property type="entry name" value="PROKAR_LIPOPROTEIN"/>
    <property type="match status" value="1"/>
</dbReference>
<dbReference type="HOGENOM" id="CLU_745844_0_0_12"/>
<organism evidence="2 3">
    <name type="scientific">Gracilinema caldarium (strain ATCC 51460 / DSM 7334 / H1)</name>
    <name type="common">Treponema caldarium</name>
    <dbReference type="NCBI Taxonomy" id="744872"/>
    <lineage>
        <taxon>Bacteria</taxon>
        <taxon>Pseudomonadati</taxon>
        <taxon>Spirochaetota</taxon>
        <taxon>Spirochaetia</taxon>
        <taxon>Spirochaetales</taxon>
        <taxon>Breznakiellaceae</taxon>
        <taxon>Gracilinema</taxon>
    </lineage>
</organism>
<dbReference type="SUPFAM" id="SSF50939">
    <property type="entry name" value="Sialidases"/>
    <property type="match status" value="1"/>
</dbReference>
<dbReference type="RefSeq" id="WP_013968588.1">
    <property type="nucleotide sequence ID" value="NC_015732.1"/>
</dbReference>
<name>F8EZ46_GRAC1</name>
<keyword evidence="3" id="KW-1185">Reference proteome</keyword>
<proteinExistence type="predicted"/>
<accession>F8EZ46</accession>
<dbReference type="KEGG" id="scd:Spica_1131"/>
<dbReference type="Proteomes" id="UP000000503">
    <property type="component" value="Chromosome"/>
</dbReference>
<evidence type="ECO:0000313" key="3">
    <source>
        <dbReference type="Proteomes" id="UP000000503"/>
    </source>
</evidence>
<dbReference type="STRING" id="744872.Spica_1131"/>
<gene>
    <name evidence="2" type="ordered locus">Spica_1131</name>
</gene>
<protein>
    <submittedName>
        <fullName evidence="2">Uncharacterized protein</fullName>
    </submittedName>
</protein>
<dbReference type="eggNOG" id="ENOG5031D96">
    <property type="taxonomic scope" value="Bacteria"/>
</dbReference>
<sequence>MKRILMNTALITAVLMVLSCNQSPLFYYISKETPPKDPVIQGAPSKIVASDVSGQSWLYIANGKIWVYDGTNWTKLASQPAGNVRDVAATTGANKALYALTVDGTDSLSTTLYKSTDGTNWTAVSNTSGYPILGGGLFGAGDTLFVGARNSDNSKAAVLYDNGNLTVALDNIAISDSVPGTLAGAVEMSGNYYLAVTGMGVYASNSTNFSSASLISGTADTKYRLNGLIALSSEVVAVGSGGYMLAGSSTSFSEVSGAYDDDYPYTGALAVWTNGSDSLLLVGRRYSTYTNGYWEIVLTGGNLPGTVSPKVPGESSPSTVSDEDTYEQSLGQKVVTALYQAPGGTLGTTLFASTSLDGLWSYRNGEWNAEE</sequence>
<evidence type="ECO:0000256" key="1">
    <source>
        <dbReference type="SAM" id="MobiDB-lite"/>
    </source>
</evidence>
<reference evidence="3" key="1">
    <citation type="journal article" date="2013" name="Stand. Genomic Sci.">
        <title>Genome sequence of the thermophilic fresh-water bacterium Spirochaeta caldaria type strain (H1(T)), reclassification of Spirochaeta caldaria, Spirochaeta stenostrepta, and Spirochaeta zuelzerae in the genus Treponema as Treponema caldaria comb. nov., Treponema stenostrepta comb. nov., and Treponema zuelzerae comb. nov., and emendation of the genus Treponema.</title>
        <authorList>
            <person name="Abt B."/>
            <person name="Goker M."/>
            <person name="Scheuner C."/>
            <person name="Han C."/>
            <person name="Lu M."/>
            <person name="Misra M."/>
            <person name="Lapidus A."/>
            <person name="Nolan M."/>
            <person name="Lucas S."/>
            <person name="Hammon N."/>
            <person name="Deshpande S."/>
            <person name="Cheng J.F."/>
            <person name="Tapia R."/>
            <person name="Goodwin L.A."/>
            <person name="Pitluck S."/>
            <person name="Liolios K."/>
            <person name="Pagani I."/>
            <person name="Ivanova N."/>
            <person name="Mavromatis K."/>
            <person name="Mikhailova N."/>
            <person name="Huntemann M."/>
            <person name="Pati A."/>
            <person name="Chen A."/>
            <person name="Palaniappan K."/>
            <person name="Land M."/>
            <person name="Hauser L."/>
            <person name="Jeffries C.D."/>
            <person name="Rohde M."/>
            <person name="Spring S."/>
            <person name="Gronow S."/>
            <person name="Detter J.C."/>
            <person name="Bristow J."/>
            <person name="Eisen J.A."/>
            <person name="Markowitz V."/>
            <person name="Hugenholtz P."/>
            <person name="Kyrpides N.C."/>
            <person name="Woyke T."/>
            <person name="Klenk H.P."/>
        </authorList>
    </citation>
    <scope>NUCLEOTIDE SEQUENCE</scope>
    <source>
        <strain evidence="3">ATCC 51460 / DSM 7334 / H1</strain>
    </source>
</reference>
<dbReference type="EMBL" id="CP002868">
    <property type="protein sequence ID" value="AEJ19277.1"/>
    <property type="molecule type" value="Genomic_DNA"/>
</dbReference>
<dbReference type="OrthoDB" id="360690at2"/>
<feature type="region of interest" description="Disordered" evidence="1">
    <location>
        <begin position="305"/>
        <end position="326"/>
    </location>
</feature>
<evidence type="ECO:0000313" key="2">
    <source>
        <dbReference type="EMBL" id="AEJ19277.1"/>
    </source>
</evidence>
<dbReference type="InterPro" id="IPR036278">
    <property type="entry name" value="Sialidase_sf"/>
</dbReference>
<dbReference type="AlphaFoldDB" id="F8EZ46"/>